<reference evidence="3 4" key="1">
    <citation type="submission" date="2024-05" db="EMBL/GenBank/DDBJ databases">
        <authorList>
            <person name="Wallberg A."/>
        </authorList>
    </citation>
    <scope>NUCLEOTIDE SEQUENCE [LARGE SCALE GENOMIC DNA]</scope>
</reference>
<gene>
    <name evidence="3" type="ORF">MNOR_LOCUS18861</name>
</gene>
<sequence>SGITLAKIAKEFDLSKSTACSIYSKEGRKAVQRAKDELLSPKALVVNTWARPPVIDSMEDILYEWITTNLIKKIPLNEGMVRSKALEIFHFLMDPKLGLFSKDGKRTTKGVPISRVHRHAALGIAYEEDPDDPQSQSEGEFEGFTPRDTVKEFCYIHTGEEIISMETDCNTVGENISETIPMQTDCDTGGETFSMQTECDNVGESSLNIKEYHFNASHSWYRRAIKKRFGLNFKIKQGETAENVVQALPNSS</sequence>
<protein>
    <recommendedName>
        <fullName evidence="2">HTH CENPB-type domain-containing protein</fullName>
    </recommendedName>
</protein>
<evidence type="ECO:0000313" key="4">
    <source>
        <dbReference type="Proteomes" id="UP001497623"/>
    </source>
</evidence>
<dbReference type="AlphaFoldDB" id="A0AAV2QZ70"/>
<keyword evidence="4" id="KW-1185">Reference proteome</keyword>
<dbReference type="Proteomes" id="UP001497623">
    <property type="component" value="Unassembled WGS sequence"/>
</dbReference>
<feature type="non-terminal residue" evidence="3">
    <location>
        <position position="252"/>
    </location>
</feature>
<name>A0AAV2QZ70_MEGNR</name>
<feature type="non-terminal residue" evidence="3">
    <location>
        <position position="1"/>
    </location>
</feature>
<evidence type="ECO:0000259" key="2">
    <source>
        <dbReference type="Pfam" id="PF03221"/>
    </source>
</evidence>
<proteinExistence type="predicted"/>
<keyword evidence="1" id="KW-0238">DNA-binding</keyword>
<dbReference type="EMBL" id="CAXKWB010013721">
    <property type="protein sequence ID" value="CAL4108355.1"/>
    <property type="molecule type" value="Genomic_DNA"/>
</dbReference>
<accession>A0AAV2QZ70</accession>
<evidence type="ECO:0000313" key="3">
    <source>
        <dbReference type="EMBL" id="CAL4108355.1"/>
    </source>
</evidence>
<dbReference type="GO" id="GO:0003677">
    <property type="term" value="F:DNA binding"/>
    <property type="evidence" value="ECO:0007669"/>
    <property type="project" value="UniProtKB-KW"/>
</dbReference>
<evidence type="ECO:0000256" key="1">
    <source>
        <dbReference type="ARBA" id="ARBA00023125"/>
    </source>
</evidence>
<comment type="caution">
    <text evidence="3">The sequence shown here is derived from an EMBL/GenBank/DDBJ whole genome shotgun (WGS) entry which is preliminary data.</text>
</comment>
<organism evidence="3 4">
    <name type="scientific">Meganyctiphanes norvegica</name>
    <name type="common">Northern krill</name>
    <name type="synonym">Thysanopoda norvegica</name>
    <dbReference type="NCBI Taxonomy" id="48144"/>
    <lineage>
        <taxon>Eukaryota</taxon>
        <taxon>Metazoa</taxon>
        <taxon>Ecdysozoa</taxon>
        <taxon>Arthropoda</taxon>
        <taxon>Crustacea</taxon>
        <taxon>Multicrustacea</taxon>
        <taxon>Malacostraca</taxon>
        <taxon>Eumalacostraca</taxon>
        <taxon>Eucarida</taxon>
        <taxon>Euphausiacea</taxon>
        <taxon>Euphausiidae</taxon>
        <taxon>Meganyctiphanes</taxon>
    </lineage>
</organism>
<dbReference type="Pfam" id="PF03221">
    <property type="entry name" value="HTH_Tnp_Tc5"/>
    <property type="match status" value="1"/>
</dbReference>
<dbReference type="InterPro" id="IPR006600">
    <property type="entry name" value="HTH_CenpB_DNA-bd_dom"/>
</dbReference>
<feature type="domain" description="HTH CENPB-type" evidence="2">
    <location>
        <begin position="57"/>
        <end position="100"/>
    </location>
</feature>